<evidence type="ECO:0000313" key="2">
    <source>
        <dbReference type="Proteomes" id="UP000499080"/>
    </source>
</evidence>
<name>A0A4Y2IMH3_ARAVE</name>
<keyword evidence="2" id="KW-1185">Reference proteome</keyword>
<protein>
    <submittedName>
        <fullName evidence="1">Uncharacterized protein</fullName>
    </submittedName>
</protein>
<dbReference type="AlphaFoldDB" id="A0A4Y2IMH3"/>
<organism evidence="1 2">
    <name type="scientific">Araneus ventricosus</name>
    <name type="common">Orbweaver spider</name>
    <name type="synonym">Epeira ventricosa</name>
    <dbReference type="NCBI Taxonomy" id="182803"/>
    <lineage>
        <taxon>Eukaryota</taxon>
        <taxon>Metazoa</taxon>
        <taxon>Ecdysozoa</taxon>
        <taxon>Arthropoda</taxon>
        <taxon>Chelicerata</taxon>
        <taxon>Arachnida</taxon>
        <taxon>Araneae</taxon>
        <taxon>Araneomorphae</taxon>
        <taxon>Entelegynae</taxon>
        <taxon>Araneoidea</taxon>
        <taxon>Araneidae</taxon>
        <taxon>Araneus</taxon>
    </lineage>
</organism>
<dbReference type="EMBL" id="BGPR01002779">
    <property type="protein sequence ID" value="GBM78790.1"/>
    <property type="molecule type" value="Genomic_DNA"/>
</dbReference>
<evidence type="ECO:0000313" key="1">
    <source>
        <dbReference type="EMBL" id="GBM78790.1"/>
    </source>
</evidence>
<dbReference type="Proteomes" id="UP000499080">
    <property type="component" value="Unassembled WGS sequence"/>
</dbReference>
<sequence>MSSVGRTCWIFQCPVMGVLSIKHSNPRKACLIRPHYICQERWLDLYMVRDNVASSVTSLRIPVHPRLGFSKSDFLRGHSFGLSLLCFWLDMRRRKIIHLPVVLAPVLSLVGRIEVC</sequence>
<gene>
    <name evidence="1" type="ORF">AVEN_81961_1</name>
</gene>
<comment type="caution">
    <text evidence="1">The sequence shown here is derived from an EMBL/GenBank/DDBJ whole genome shotgun (WGS) entry which is preliminary data.</text>
</comment>
<reference evidence="1 2" key="1">
    <citation type="journal article" date="2019" name="Sci. Rep.">
        <title>Orb-weaving spider Araneus ventricosus genome elucidates the spidroin gene catalogue.</title>
        <authorList>
            <person name="Kono N."/>
            <person name="Nakamura H."/>
            <person name="Ohtoshi R."/>
            <person name="Moran D.A.P."/>
            <person name="Shinohara A."/>
            <person name="Yoshida Y."/>
            <person name="Fujiwara M."/>
            <person name="Mori M."/>
            <person name="Tomita M."/>
            <person name="Arakawa K."/>
        </authorList>
    </citation>
    <scope>NUCLEOTIDE SEQUENCE [LARGE SCALE GENOMIC DNA]</scope>
</reference>
<accession>A0A4Y2IMH3</accession>
<proteinExistence type="predicted"/>